<evidence type="ECO:0000256" key="1">
    <source>
        <dbReference type="ARBA" id="ARBA00022723"/>
    </source>
</evidence>
<evidence type="ECO:0000256" key="2">
    <source>
        <dbReference type="ARBA" id="ARBA00023008"/>
    </source>
</evidence>
<keyword evidence="1" id="KW-0479">Metal-binding</keyword>
<dbReference type="PRINTS" id="PR00092">
    <property type="entry name" value="TYROSINASE"/>
</dbReference>
<dbReference type="InterPro" id="IPR006311">
    <property type="entry name" value="TAT_signal"/>
</dbReference>
<dbReference type="Gene3D" id="1.10.1280.10">
    <property type="entry name" value="Di-copper center containing domain from catechol oxidase"/>
    <property type="match status" value="1"/>
</dbReference>
<keyword evidence="2" id="KW-0186">Copper</keyword>
<name>A0AAU8MSI0_9GAMM</name>
<protein>
    <submittedName>
        <fullName evidence="4">Tyrosinase family protein</fullName>
    </submittedName>
</protein>
<dbReference type="InterPro" id="IPR008922">
    <property type="entry name" value="Di-copper_centre_dom_sf"/>
</dbReference>
<dbReference type="InterPro" id="IPR002227">
    <property type="entry name" value="Tyrosinase_Cu-bd"/>
</dbReference>
<dbReference type="RefSeq" id="WP_363797505.1">
    <property type="nucleotide sequence ID" value="NZ_CP159925.1"/>
</dbReference>
<feature type="domain" description="Tyrosinase copper-binding" evidence="3">
    <location>
        <begin position="280"/>
        <end position="291"/>
    </location>
</feature>
<dbReference type="PROSITE" id="PS00498">
    <property type="entry name" value="TYROSINASE_2"/>
    <property type="match status" value="1"/>
</dbReference>
<dbReference type="PANTHER" id="PTHR11474">
    <property type="entry name" value="TYROSINASE FAMILY MEMBER"/>
    <property type="match status" value="1"/>
</dbReference>
<dbReference type="PROSITE" id="PS51318">
    <property type="entry name" value="TAT"/>
    <property type="match status" value="1"/>
</dbReference>
<evidence type="ECO:0000313" key="4">
    <source>
        <dbReference type="EMBL" id="XCO74641.1"/>
    </source>
</evidence>
<dbReference type="EMBL" id="CP159925">
    <property type="protein sequence ID" value="XCO74641.1"/>
    <property type="molecule type" value="Genomic_DNA"/>
</dbReference>
<dbReference type="InterPro" id="IPR050316">
    <property type="entry name" value="Tyrosinase/Hemocyanin"/>
</dbReference>
<accession>A0AAU8MSI0</accession>
<dbReference type="PANTHER" id="PTHR11474:SF76">
    <property type="entry name" value="SHKT DOMAIN-CONTAINING PROTEIN"/>
    <property type="match status" value="1"/>
</dbReference>
<organism evidence="4">
    <name type="scientific">Lysobacter firmicutimachus</name>
    <dbReference type="NCBI Taxonomy" id="1792846"/>
    <lineage>
        <taxon>Bacteria</taxon>
        <taxon>Pseudomonadati</taxon>
        <taxon>Pseudomonadota</taxon>
        <taxon>Gammaproteobacteria</taxon>
        <taxon>Lysobacterales</taxon>
        <taxon>Lysobacteraceae</taxon>
        <taxon>Lysobacter</taxon>
    </lineage>
</organism>
<dbReference type="GO" id="GO:0046872">
    <property type="term" value="F:metal ion binding"/>
    <property type="evidence" value="ECO:0007669"/>
    <property type="project" value="UniProtKB-KW"/>
</dbReference>
<dbReference type="AlphaFoldDB" id="A0AAU8MSI0"/>
<gene>
    <name evidence="4" type="ORF">ABU614_20075</name>
</gene>
<reference evidence="4" key="1">
    <citation type="submission" date="2024-06" db="EMBL/GenBank/DDBJ databases">
        <authorList>
            <person name="Li S."/>
        </authorList>
    </citation>
    <scope>NUCLEOTIDE SEQUENCE</scope>
    <source>
        <strain evidence="4">SR10</strain>
    </source>
</reference>
<dbReference type="SUPFAM" id="SSF48056">
    <property type="entry name" value="Di-copper centre-containing domain"/>
    <property type="match status" value="1"/>
</dbReference>
<dbReference type="Pfam" id="PF00264">
    <property type="entry name" value="Tyrosinase"/>
    <property type="match status" value="1"/>
</dbReference>
<evidence type="ECO:0000259" key="3">
    <source>
        <dbReference type="PROSITE" id="PS00498"/>
    </source>
</evidence>
<proteinExistence type="predicted"/>
<sequence>MHGNGIADGVSRRQFLIGSALGAGALALPRWARTQPKPKYLRRNLAKPGFPLRVLASYEKAIKAMLALPPTDPRNWYRNAFIHTLDCPHGNWWFVVWHRGYIGWFERICRDLSGDAEFALPYWDWTAEPRVPASFYDGLLNPAHPDYIASYERFYDLFEGPMNDFWSGMSAGQIAEQKYRHYTSMADVWAQVKGNPMFFDPANARALTKAHPDFDQQTQDAVSMSKLEESLAPIDFVDFGSDQALQHSQMVGFATLEQFPHNQVHNDTGGFMGDFLSPVDPVFFAHHANIDRIWDVWTRKQQAQGGPTLPTGADLTAWSKEPFLFYIDEKGQPVARNTAGDYATIGDFDYGYEAGSGEEVVKAARVRSSNTEVAARIEPSVLTPDQDATASVKLPPALRAAALRDGRAAPVYVRVYLRPDDTKAMRYKVLLNAPEGRTDYGPGSPYYAGTLEFFGRHRGHGEAVAFTVPISANLRGLAEADALDAQEPLRVQVVAEPREDAGAAAPLKARLEKLSIGQF</sequence>
<dbReference type="GO" id="GO:0016491">
    <property type="term" value="F:oxidoreductase activity"/>
    <property type="evidence" value="ECO:0007669"/>
    <property type="project" value="InterPro"/>
</dbReference>